<dbReference type="CDD" id="cd20305">
    <property type="entry name" value="cupin_OxDC_C"/>
    <property type="match status" value="1"/>
</dbReference>
<feature type="binding site" evidence="3">
    <location>
        <position position="420"/>
    </location>
    <ligand>
        <name>Mn(2+)</name>
        <dbReference type="ChEBI" id="CHEBI:29035"/>
        <label>2</label>
    </ligand>
</feature>
<name>A0A284S4S1_ARMOS</name>
<feature type="binding site" evidence="3">
    <location>
        <position position="195"/>
    </location>
    <ligand>
        <name>Mn(2+)</name>
        <dbReference type="ChEBI" id="CHEBI:29035"/>
        <label>1</label>
    </ligand>
</feature>
<feature type="domain" description="Cupin type-1" evidence="4">
    <location>
        <begin position="150"/>
        <end position="293"/>
    </location>
</feature>
<feature type="binding site" evidence="3">
    <location>
        <position position="238"/>
    </location>
    <ligand>
        <name>Mn(2+)</name>
        <dbReference type="ChEBI" id="CHEBI:29035"/>
        <label>1</label>
    </ligand>
</feature>
<dbReference type="AlphaFoldDB" id="A0A284S4S1"/>
<dbReference type="EMBL" id="FUEG01000032">
    <property type="protein sequence ID" value="SJL16004.1"/>
    <property type="molecule type" value="Genomic_DNA"/>
</dbReference>
<reference evidence="6" key="1">
    <citation type="journal article" date="2017" name="Nat. Ecol. Evol.">
        <title>Genome expansion and lineage-specific genetic innovations in the forest pathogenic fungi Armillaria.</title>
        <authorList>
            <person name="Sipos G."/>
            <person name="Prasanna A.N."/>
            <person name="Walter M.C."/>
            <person name="O'Connor E."/>
            <person name="Balint B."/>
            <person name="Krizsan K."/>
            <person name="Kiss B."/>
            <person name="Hess J."/>
            <person name="Varga T."/>
            <person name="Slot J."/>
            <person name="Riley R."/>
            <person name="Boka B."/>
            <person name="Rigling D."/>
            <person name="Barry K."/>
            <person name="Lee J."/>
            <person name="Mihaltcheva S."/>
            <person name="LaButti K."/>
            <person name="Lipzen A."/>
            <person name="Waldron R."/>
            <person name="Moloney N.M."/>
            <person name="Sperisen C."/>
            <person name="Kredics L."/>
            <person name="Vagvoelgyi C."/>
            <person name="Patrignani A."/>
            <person name="Fitzpatrick D."/>
            <person name="Nagy I."/>
            <person name="Doyle S."/>
            <person name="Anderson J.B."/>
            <person name="Grigoriev I.V."/>
            <person name="Gueldener U."/>
            <person name="Muensterkoetter M."/>
            <person name="Nagy L.G."/>
        </authorList>
    </citation>
    <scope>NUCLEOTIDE SEQUENCE [LARGE SCALE GENOMIC DNA]</scope>
    <source>
        <strain evidence="6">C18/9</strain>
    </source>
</reference>
<organism evidence="5 6">
    <name type="scientific">Armillaria ostoyae</name>
    <name type="common">Armillaria root rot fungus</name>
    <dbReference type="NCBI Taxonomy" id="47428"/>
    <lineage>
        <taxon>Eukaryota</taxon>
        <taxon>Fungi</taxon>
        <taxon>Dikarya</taxon>
        <taxon>Basidiomycota</taxon>
        <taxon>Agaricomycotina</taxon>
        <taxon>Agaricomycetes</taxon>
        <taxon>Agaricomycetidae</taxon>
        <taxon>Agaricales</taxon>
        <taxon>Marasmiineae</taxon>
        <taxon>Physalacriaceae</taxon>
        <taxon>Armillaria</taxon>
    </lineage>
</organism>
<feature type="binding site" evidence="3">
    <location>
        <position position="374"/>
    </location>
    <ligand>
        <name>Mn(2+)</name>
        <dbReference type="ChEBI" id="CHEBI:29035"/>
        <label>2</label>
    </ligand>
</feature>
<comment type="cofactor">
    <cofactor evidence="3">
        <name>Mn(2+)</name>
        <dbReference type="ChEBI" id="CHEBI:29035"/>
    </cofactor>
    <text evidence="3">Binds 2 manganese ions per subunit.</text>
</comment>
<dbReference type="PANTHER" id="PTHR35848:SF9">
    <property type="entry name" value="SLL1358 PROTEIN"/>
    <property type="match status" value="1"/>
</dbReference>
<dbReference type="SUPFAM" id="SSF51182">
    <property type="entry name" value="RmlC-like cupins"/>
    <property type="match status" value="1"/>
</dbReference>
<dbReference type="InterPro" id="IPR014710">
    <property type="entry name" value="RmlC-like_jellyroll"/>
</dbReference>
<dbReference type="Proteomes" id="UP000219338">
    <property type="component" value="Unassembled WGS sequence"/>
</dbReference>
<evidence type="ECO:0000259" key="4">
    <source>
        <dbReference type="SMART" id="SM00835"/>
    </source>
</evidence>
<dbReference type="InterPro" id="IPR006045">
    <property type="entry name" value="Cupin_1"/>
</dbReference>
<dbReference type="Gene3D" id="2.60.120.10">
    <property type="entry name" value="Jelly Rolls"/>
    <property type="match status" value="2"/>
</dbReference>
<evidence type="ECO:0000313" key="6">
    <source>
        <dbReference type="Proteomes" id="UP000219338"/>
    </source>
</evidence>
<dbReference type="InterPro" id="IPR017774">
    <property type="entry name" value="Bicupin_oxalate_deCO2ase/Oxase"/>
</dbReference>
<feature type="active site" description="Proton donor" evidence="2">
    <location>
        <position position="434"/>
    </location>
</feature>
<keyword evidence="6" id="KW-1185">Reference proteome</keyword>
<dbReference type="GO" id="GO:0046872">
    <property type="term" value="F:metal ion binding"/>
    <property type="evidence" value="ECO:0007669"/>
    <property type="project" value="UniProtKB-KW"/>
</dbReference>
<evidence type="ECO:0000256" key="2">
    <source>
        <dbReference type="PIRSR" id="PIRSR617774-1"/>
    </source>
</evidence>
<feature type="binding site" evidence="3">
    <location>
        <position position="376"/>
    </location>
    <ligand>
        <name>Mn(2+)</name>
        <dbReference type="ChEBI" id="CHEBI:29035"/>
        <label>2</label>
    </ligand>
</feature>
<dbReference type="OMA" id="HQTAEWA"/>
<feature type="binding site" evidence="3">
    <location>
        <position position="193"/>
    </location>
    <ligand>
        <name>Mn(2+)</name>
        <dbReference type="ChEBI" id="CHEBI:29035"/>
        <label>1</label>
    </ligand>
</feature>
<feature type="binding site" evidence="3">
    <location>
        <position position="199"/>
    </location>
    <ligand>
        <name>Mn(2+)</name>
        <dbReference type="ChEBI" id="CHEBI:29035"/>
        <label>1</label>
    </ligand>
</feature>
<keyword evidence="1 3" id="KW-0479">Metal-binding</keyword>
<dbReference type="PANTHER" id="PTHR35848">
    <property type="entry name" value="OXALATE-BINDING PROTEIN"/>
    <property type="match status" value="1"/>
</dbReference>
<evidence type="ECO:0000313" key="5">
    <source>
        <dbReference type="EMBL" id="SJL16004.1"/>
    </source>
</evidence>
<gene>
    <name evidence="5" type="ORF">ARMOST_19518</name>
</gene>
<dbReference type="InterPro" id="IPR051610">
    <property type="entry name" value="GPI/OXD"/>
</dbReference>
<dbReference type="CDD" id="cd20304">
    <property type="entry name" value="cupin_OxDC_N"/>
    <property type="match status" value="1"/>
</dbReference>
<protein>
    <submittedName>
        <fullName evidence="5">Related to Oxalate decarboxylase OxdC</fullName>
    </submittedName>
</protein>
<accession>A0A284S4S1</accession>
<dbReference type="STRING" id="47428.A0A284S4S1"/>
<sequence>MPNHGMPHSFRVKPFIAKCGTRCIKGLVEVHRILQLNMVLKPSLIVLFILPGLVFCAPAASEAPTVTASTIASAASSTPTVPYISTDPNESLWSEDSADPSALQPVRGKLGAPFLRPAPAENIPIDTQNPDLLAPPSTDSGAVMNAKWPFSLSHMRLQTGGWVREQNAGVMPISTTIASANMRLEKGSIRELHWHTTSEWSYVLKGSTQITAVDDQGRNYVATVEPGDLWYFPAGIPHSLQATGEDEGGSEFLLIFDDGNFGEDSTFSLIDWLDHIPAEVLQKNFQVDASAFAHIPGKELYIFPSTTLPEDDSLAPQSPQGTVPLPYSFALSKANGTQTSGGSYKVVDSSTFEISKTIAMAEVTVEPGAMRELHWHPTQDEWSYFLEGQGRVTIFAARGRARTFNYQSGDIGYVPAGMGHYVENIGNTTLKFMEIFKTDRFQDISLNQWLALTPSHIVKSHLNVDDETIALMSKTKPVVIGPS</sequence>
<dbReference type="SMART" id="SM00835">
    <property type="entry name" value="Cupin_1"/>
    <property type="match status" value="2"/>
</dbReference>
<dbReference type="Pfam" id="PF00190">
    <property type="entry name" value="Cupin_1"/>
    <property type="match status" value="2"/>
</dbReference>
<evidence type="ECO:0000256" key="1">
    <source>
        <dbReference type="ARBA" id="ARBA00022723"/>
    </source>
</evidence>
<proteinExistence type="predicted"/>
<feature type="binding site" evidence="3">
    <location>
        <position position="381"/>
    </location>
    <ligand>
        <name>Mn(2+)</name>
        <dbReference type="ChEBI" id="CHEBI:29035"/>
        <label>2</label>
    </ligand>
</feature>
<dbReference type="NCBIfam" id="TIGR03404">
    <property type="entry name" value="bicupin_oxalic"/>
    <property type="match status" value="1"/>
</dbReference>
<dbReference type="OrthoDB" id="10263073at2759"/>
<feature type="domain" description="Cupin type-1" evidence="4">
    <location>
        <begin position="329"/>
        <end position="470"/>
    </location>
</feature>
<dbReference type="GO" id="GO:0033609">
    <property type="term" value="P:oxalate metabolic process"/>
    <property type="evidence" value="ECO:0007669"/>
    <property type="project" value="InterPro"/>
</dbReference>
<dbReference type="InterPro" id="IPR011051">
    <property type="entry name" value="RmlC_Cupin_sf"/>
</dbReference>
<keyword evidence="3" id="KW-0464">Manganese</keyword>
<evidence type="ECO:0000256" key="3">
    <source>
        <dbReference type="PIRSR" id="PIRSR617774-2"/>
    </source>
</evidence>